<evidence type="ECO:0000313" key="2">
    <source>
        <dbReference type="EMBL" id="NEU71605.1"/>
    </source>
</evidence>
<proteinExistence type="predicted"/>
<dbReference type="PANTHER" id="PTHR43591:SF24">
    <property type="entry name" value="2-METHOXY-6-POLYPRENYL-1,4-BENZOQUINOL METHYLASE, MITOCHONDRIAL"/>
    <property type="match status" value="1"/>
</dbReference>
<dbReference type="GO" id="GO:0032259">
    <property type="term" value="P:methylation"/>
    <property type="evidence" value="ECO:0007669"/>
    <property type="project" value="UniProtKB-KW"/>
</dbReference>
<keyword evidence="2" id="KW-0808">Transferase</keyword>
<protein>
    <submittedName>
        <fullName evidence="2">Class I SAM-dependent methyltransferase</fullName>
    </submittedName>
</protein>
<evidence type="ECO:0000313" key="3">
    <source>
        <dbReference type="Proteomes" id="UP000031549"/>
    </source>
</evidence>
<dbReference type="PANTHER" id="PTHR43591">
    <property type="entry name" value="METHYLTRANSFERASE"/>
    <property type="match status" value="1"/>
</dbReference>
<dbReference type="CDD" id="cd02440">
    <property type="entry name" value="AdoMet_MTases"/>
    <property type="match status" value="1"/>
</dbReference>
<reference evidence="2 3" key="1">
    <citation type="journal article" date="2015" name="Genome Announc.">
        <title>Draft Genome Sequence of Cyanobacterium Hassallia byssoidea Strain VB512170, Isolated from Monuments in India.</title>
        <authorList>
            <person name="Singh D."/>
            <person name="Chandrababunaidu M.M."/>
            <person name="Panda A."/>
            <person name="Sen D."/>
            <person name="Bhattacharyya S."/>
            <person name="Adhikary S.P."/>
            <person name="Tripathy S."/>
        </authorList>
    </citation>
    <scope>NUCLEOTIDE SEQUENCE [LARGE SCALE GENOMIC DNA]</scope>
    <source>
        <strain evidence="2 3">VB512170</strain>
    </source>
</reference>
<organism evidence="2 3">
    <name type="scientific">Hassallia byssoidea VB512170</name>
    <dbReference type="NCBI Taxonomy" id="1304833"/>
    <lineage>
        <taxon>Bacteria</taxon>
        <taxon>Bacillati</taxon>
        <taxon>Cyanobacteriota</taxon>
        <taxon>Cyanophyceae</taxon>
        <taxon>Nostocales</taxon>
        <taxon>Tolypothrichaceae</taxon>
        <taxon>Hassallia</taxon>
    </lineage>
</organism>
<dbReference type="Proteomes" id="UP000031549">
    <property type="component" value="Unassembled WGS sequence"/>
</dbReference>
<comment type="caution">
    <text evidence="2">The sequence shown here is derived from an EMBL/GenBank/DDBJ whole genome shotgun (WGS) entry which is preliminary data.</text>
</comment>
<accession>A0A846H2Z2</accession>
<gene>
    <name evidence="2" type="ORF">PI95_003150</name>
</gene>
<dbReference type="InterPro" id="IPR029063">
    <property type="entry name" value="SAM-dependent_MTases_sf"/>
</dbReference>
<dbReference type="EMBL" id="JTCM02000004">
    <property type="protein sequence ID" value="NEU71605.1"/>
    <property type="molecule type" value="Genomic_DNA"/>
</dbReference>
<dbReference type="SUPFAM" id="SSF53335">
    <property type="entry name" value="S-adenosyl-L-methionine-dependent methyltransferases"/>
    <property type="match status" value="1"/>
</dbReference>
<dbReference type="Gene3D" id="3.40.50.150">
    <property type="entry name" value="Vaccinia Virus protein VP39"/>
    <property type="match status" value="1"/>
</dbReference>
<dbReference type="GO" id="GO:0008757">
    <property type="term" value="F:S-adenosylmethionine-dependent methyltransferase activity"/>
    <property type="evidence" value="ECO:0007669"/>
    <property type="project" value="InterPro"/>
</dbReference>
<dbReference type="InterPro" id="IPR013216">
    <property type="entry name" value="Methyltransf_11"/>
</dbReference>
<sequence length="255" mass="28788">MSNYYLTSPYHSNWIKGLNVHWQQGAHDAQLAMCKLIPDESSVLEVGCGDGSAAQEICSRVKNANYTGVDLSADMWEGRQDFNFVAASADKLPFAPASFDVVLSMFVIEHLVFPNCFLDEAWRVLKPGGSLITIAPDFDANAMPSEKSGFSYGTGRTKLAQGKLLDALITFYDSRVRLHRMRSRRRKQIESGSFYFPVLIEPRCLQFPEFITDCDAVYPVCSQEIVNYLRQKSDYKNGVVFYRDRSTFGLLITKN</sequence>
<keyword evidence="2" id="KW-0489">Methyltransferase</keyword>
<dbReference type="AlphaFoldDB" id="A0A846H2Z2"/>
<keyword evidence="3" id="KW-1185">Reference proteome</keyword>
<evidence type="ECO:0000259" key="1">
    <source>
        <dbReference type="Pfam" id="PF08241"/>
    </source>
</evidence>
<name>A0A846H2Z2_9CYAN</name>
<dbReference type="Pfam" id="PF08241">
    <property type="entry name" value="Methyltransf_11"/>
    <property type="match status" value="1"/>
</dbReference>
<feature type="domain" description="Methyltransferase type 11" evidence="1">
    <location>
        <begin position="44"/>
        <end position="132"/>
    </location>
</feature>